<comment type="catalytic activity">
    <reaction evidence="7">
        <text>guanosine(2069) in 23S rRNA + S-adenosyl-L-methionine = N(2)-methylguanosine(2069) in 23S rRNA + S-adenosyl-L-homocysteine + H(+)</text>
        <dbReference type="Rhea" id="RHEA:43772"/>
        <dbReference type="Rhea" id="RHEA-COMP:10688"/>
        <dbReference type="Rhea" id="RHEA-COMP:10689"/>
        <dbReference type="ChEBI" id="CHEBI:15378"/>
        <dbReference type="ChEBI" id="CHEBI:57856"/>
        <dbReference type="ChEBI" id="CHEBI:59789"/>
        <dbReference type="ChEBI" id="CHEBI:74269"/>
        <dbReference type="ChEBI" id="CHEBI:74481"/>
        <dbReference type="EC" id="2.1.1.264"/>
    </reaction>
</comment>
<dbReference type="Gene3D" id="3.40.50.150">
    <property type="entry name" value="Vaccinia Virus protein VP39"/>
    <property type="match status" value="2"/>
</dbReference>
<accession>A0A411HHY6</accession>
<dbReference type="NCBIfam" id="NF008748">
    <property type="entry name" value="PRK11783.1"/>
    <property type="match status" value="1"/>
</dbReference>
<gene>
    <name evidence="7 10" type="primary">rlmL</name>
    <name evidence="10" type="ORF">ELE36_06825</name>
</gene>
<keyword evidence="1 7" id="KW-0963">Cytoplasm</keyword>
<comment type="similarity">
    <text evidence="7">Belongs to the methyltransferase superfamily. RlmKL family.</text>
</comment>
<comment type="catalytic activity">
    <reaction evidence="7">
        <text>guanosine(2445) in 23S rRNA + S-adenosyl-L-methionine = N(2)-methylguanosine(2445) in 23S rRNA + S-adenosyl-L-homocysteine + H(+)</text>
        <dbReference type="Rhea" id="RHEA:42740"/>
        <dbReference type="Rhea" id="RHEA-COMP:10215"/>
        <dbReference type="Rhea" id="RHEA-COMP:10216"/>
        <dbReference type="ChEBI" id="CHEBI:15378"/>
        <dbReference type="ChEBI" id="CHEBI:57856"/>
        <dbReference type="ChEBI" id="CHEBI:59789"/>
        <dbReference type="ChEBI" id="CHEBI:74269"/>
        <dbReference type="ChEBI" id="CHEBI:74481"/>
        <dbReference type="EC" id="2.1.1.173"/>
    </reaction>
</comment>
<evidence type="ECO:0000313" key="10">
    <source>
        <dbReference type="EMBL" id="QBB70101.1"/>
    </source>
</evidence>
<dbReference type="CDD" id="cd02440">
    <property type="entry name" value="AdoMet_MTases"/>
    <property type="match status" value="1"/>
</dbReference>
<evidence type="ECO:0000256" key="7">
    <source>
        <dbReference type="HAMAP-Rule" id="MF_01858"/>
    </source>
</evidence>
<dbReference type="HAMAP" id="MF_01858">
    <property type="entry name" value="23SrRNA_methyltr_KL"/>
    <property type="match status" value="1"/>
</dbReference>
<dbReference type="PANTHER" id="PTHR47313">
    <property type="entry name" value="RIBOSOMAL RNA LARGE SUBUNIT METHYLTRANSFERASE K/L"/>
    <property type="match status" value="1"/>
</dbReference>
<dbReference type="PIRSF" id="PIRSF037618">
    <property type="entry name" value="RNA_Mtase_bacteria_prd"/>
    <property type="match status" value="1"/>
</dbReference>
<dbReference type="Pfam" id="PF22020">
    <property type="entry name" value="RlmL_1st"/>
    <property type="match status" value="1"/>
</dbReference>
<reference evidence="10 11" key="1">
    <citation type="submission" date="2019-01" db="EMBL/GenBank/DDBJ databases">
        <title>Pseudolysobacter antarctica gen. nov., sp. nov., isolated from Fildes Peninsula, Antarctica.</title>
        <authorList>
            <person name="Wei Z."/>
            <person name="Peng F."/>
        </authorList>
    </citation>
    <scope>NUCLEOTIDE SEQUENCE [LARGE SCALE GENOMIC DNA]</scope>
    <source>
        <strain evidence="10 11">AQ6-296</strain>
    </source>
</reference>
<dbReference type="AlphaFoldDB" id="A0A411HHY6"/>
<evidence type="ECO:0000256" key="3">
    <source>
        <dbReference type="ARBA" id="ARBA00022603"/>
    </source>
</evidence>
<keyword evidence="6 8" id="KW-0694">RNA-binding</keyword>
<dbReference type="Pfam" id="PF01170">
    <property type="entry name" value="UPF0020"/>
    <property type="match status" value="1"/>
</dbReference>
<dbReference type="InterPro" id="IPR029063">
    <property type="entry name" value="SAM-dependent_MTases_sf"/>
</dbReference>
<dbReference type="Pfam" id="PF10672">
    <property type="entry name" value="Methyltrans_SAM"/>
    <property type="match status" value="1"/>
</dbReference>
<feature type="domain" description="THUMP" evidence="9">
    <location>
        <begin position="43"/>
        <end position="154"/>
    </location>
</feature>
<dbReference type="Pfam" id="PF02926">
    <property type="entry name" value="THUMP"/>
    <property type="match status" value="1"/>
</dbReference>
<dbReference type="InterPro" id="IPR002052">
    <property type="entry name" value="DNA_methylase_N6_adenine_CS"/>
</dbReference>
<dbReference type="EC" id="2.1.1.264" evidence="7"/>
<dbReference type="PROSITE" id="PS00092">
    <property type="entry name" value="N6_MTASE"/>
    <property type="match status" value="1"/>
</dbReference>
<keyword evidence="3 7" id="KW-0489">Methyltransferase</keyword>
<protein>
    <recommendedName>
        <fullName evidence="7">Ribosomal RNA large subunit methyltransferase K/L</fullName>
    </recommendedName>
    <domain>
        <recommendedName>
            <fullName evidence="7">23S rRNA m2G2445 methyltransferase</fullName>
            <ecNumber evidence="7">2.1.1.173</ecNumber>
        </recommendedName>
        <alternativeName>
            <fullName evidence="7">rRNA (guanine-N(2)-)-methyltransferase RlmL</fullName>
        </alternativeName>
    </domain>
    <domain>
        <recommendedName>
            <fullName evidence="7">23S rRNA m7G2069 methyltransferase</fullName>
            <ecNumber evidence="7">2.1.1.264</ecNumber>
        </recommendedName>
        <alternativeName>
            <fullName evidence="7">rRNA (guanine-N(7)-)-methyltransferase RlmK</fullName>
        </alternativeName>
    </domain>
</protein>
<sequence>MSQFFATCPKGLEYLLVDELKSLGADDAHESLSGVHFSGELELGYRACLWSRLASRILLRLAEFDVPDEAALYAGVGELDWSQHMDVEGTLAVDAVGSSETLRNTQYVAQRVKDAVVDQFRERTGQRPAVDQEQPSIRLNIALRRDRALLNLDLSGAPLHQRGWRRGTGIAPLKENLACAMLLRAGWPAIFAAGGGLVDPMCGSATLVIEAALMAGDVAPGLRRDYFGLRGWKQHDAALWKSLRDDAFTRADIGLKKLAPVFFGFDDDPSVLAEAKRNAQSAGVAGFVHLGRQSLTHLKRPHECEQPGLVICNPPYGERMGVDESLLDLYREIGLRLKSEFTGWKASVITSDDALARAIGLRAEKRYKLYNGALECVLLNFDLYATAAIEPREAKPLSPGAEMLRNRLQKNLKHLRKPLAREGITCYRAYDADLPEYAAAIDVFANHLHIQEYAPPASVPEATAQIRLREIVRVAAEVFALPRASIALKTRSRGKGGEKYGRMSERGEFIEVGEGGLRFLVNLNDYLDTGLFLDHRPLRARVRELARGKTFLNLFCYTGTVSVYAADGGASKTTSVDLSATYLDWAGRNFALNGFVGRDHALVQADGLSWLENDPALYDLIYVDPPTFSNSKRADDFDVQRDHVRLLKLCAARLAPGGLILFSNNYRRFKLDETELDGLDIKDISAQTIPLDFARHARIHRCWEIRHAS</sequence>
<dbReference type="InterPro" id="IPR019614">
    <property type="entry name" value="SAM-dep_methyl-trfase"/>
</dbReference>
<evidence type="ECO:0000256" key="8">
    <source>
        <dbReference type="PROSITE-ProRule" id="PRU00529"/>
    </source>
</evidence>
<dbReference type="EMBL" id="CP035704">
    <property type="protein sequence ID" value="QBB70101.1"/>
    <property type="molecule type" value="Genomic_DNA"/>
</dbReference>
<dbReference type="InterPro" id="IPR017244">
    <property type="entry name" value="23SrRNA_methyltr_KL"/>
</dbReference>
<dbReference type="CDD" id="cd11715">
    <property type="entry name" value="THUMP_AdoMetMT"/>
    <property type="match status" value="1"/>
</dbReference>
<evidence type="ECO:0000256" key="4">
    <source>
        <dbReference type="ARBA" id="ARBA00022679"/>
    </source>
</evidence>
<dbReference type="Proteomes" id="UP000291562">
    <property type="component" value="Chromosome"/>
</dbReference>
<dbReference type="GO" id="GO:0005737">
    <property type="term" value="C:cytoplasm"/>
    <property type="evidence" value="ECO:0007669"/>
    <property type="project" value="UniProtKB-SubCell"/>
</dbReference>
<keyword evidence="11" id="KW-1185">Reference proteome</keyword>
<dbReference type="PROSITE" id="PS51165">
    <property type="entry name" value="THUMP"/>
    <property type="match status" value="1"/>
</dbReference>
<dbReference type="InterPro" id="IPR054170">
    <property type="entry name" value="RlmL_1st"/>
</dbReference>
<evidence type="ECO:0000313" key="11">
    <source>
        <dbReference type="Proteomes" id="UP000291562"/>
    </source>
</evidence>
<name>A0A411HHY6_9GAMM</name>
<evidence type="ECO:0000256" key="1">
    <source>
        <dbReference type="ARBA" id="ARBA00022490"/>
    </source>
</evidence>
<evidence type="ECO:0000256" key="5">
    <source>
        <dbReference type="ARBA" id="ARBA00022691"/>
    </source>
</evidence>
<dbReference type="InterPro" id="IPR000241">
    <property type="entry name" value="RlmKL-like_Mtase"/>
</dbReference>
<dbReference type="PANTHER" id="PTHR47313:SF1">
    <property type="entry name" value="RIBOSOMAL RNA LARGE SUBUNIT METHYLTRANSFERASE K_L"/>
    <property type="match status" value="1"/>
</dbReference>
<dbReference type="SUPFAM" id="SSF53335">
    <property type="entry name" value="S-adenosyl-L-methionine-dependent methyltransferases"/>
    <property type="match status" value="2"/>
</dbReference>
<dbReference type="SMART" id="SM00981">
    <property type="entry name" value="THUMP"/>
    <property type="match status" value="1"/>
</dbReference>
<evidence type="ECO:0000259" key="9">
    <source>
        <dbReference type="PROSITE" id="PS51165"/>
    </source>
</evidence>
<dbReference type="KEGG" id="xbc:ELE36_06825"/>
<dbReference type="Gene3D" id="3.30.2130.30">
    <property type="match status" value="1"/>
</dbReference>
<dbReference type="OrthoDB" id="9809404at2"/>
<keyword evidence="2 7" id="KW-0698">rRNA processing</keyword>
<dbReference type="RefSeq" id="WP_129832360.1">
    <property type="nucleotide sequence ID" value="NZ_CP035704.1"/>
</dbReference>
<keyword evidence="4 7" id="KW-0808">Transferase</keyword>
<organism evidence="10 11">
    <name type="scientific">Pseudolysobacter antarcticus</name>
    <dbReference type="NCBI Taxonomy" id="2511995"/>
    <lineage>
        <taxon>Bacteria</taxon>
        <taxon>Pseudomonadati</taxon>
        <taxon>Pseudomonadota</taxon>
        <taxon>Gammaproteobacteria</taxon>
        <taxon>Lysobacterales</taxon>
        <taxon>Rhodanobacteraceae</taxon>
        <taxon>Pseudolysobacter</taxon>
    </lineage>
</organism>
<proteinExistence type="inferred from homology"/>
<comment type="subcellular location">
    <subcellularLocation>
        <location evidence="7">Cytoplasm</location>
    </subcellularLocation>
</comment>
<dbReference type="EC" id="2.1.1.173" evidence="7"/>
<evidence type="ECO:0000256" key="6">
    <source>
        <dbReference type="ARBA" id="ARBA00022884"/>
    </source>
</evidence>
<dbReference type="GO" id="GO:0070043">
    <property type="term" value="F:rRNA (guanine-N7-)-methyltransferase activity"/>
    <property type="evidence" value="ECO:0007669"/>
    <property type="project" value="UniProtKB-UniRule"/>
</dbReference>
<dbReference type="GO" id="GO:0003723">
    <property type="term" value="F:RNA binding"/>
    <property type="evidence" value="ECO:0007669"/>
    <property type="project" value="UniProtKB-UniRule"/>
</dbReference>
<keyword evidence="5 7" id="KW-0949">S-adenosyl-L-methionine</keyword>
<dbReference type="Gene3D" id="3.30.750.80">
    <property type="entry name" value="RNA methyltransferase domain (HRMD) like"/>
    <property type="match status" value="1"/>
</dbReference>
<dbReference type="InterPro" id="IPR004114">
    <property type="entry name" value="THUMP_dom"/>
</dbReference>
<dbReference type="GO" id="GO:0052915">
    <property type="term" value="F:23S rRNA (guanine(2445)-N(2))-methyltransferase activity"/>
    <property type="evidence" value="ECO:0007669"/>
    <property type="project" value="UniProtKB-UniRule"/>
</dbReference>
<comment type="function">
    <text evidence="7">Specifically methylates the guanine in position 2445 (m2G2445) and the guanine in position 2069 (m7G2069) of 23S rRNA.</text>
</comment>
<evidence type="ECO:0000256" key="2">
    <source>
        <dbReference type="ARBA" id="ARBA00022552"/>
    </source>
</evidence>